<proteinExistence type="predicted"/>
<evidence type="ECO:0000313" key="1">
    <source>
        <dbReference type="EMBL" id="SHH22680.1"/>
    </source>
</evidence>
<dbReference type="AlphaFoldDB" id="A0A1M5R9A8"/>
<gene>
    <name evidence="1" type="ORF">SAMN05443551_1663</name>
</gene>
<accession>A0A1M5R9A8</accession>
<organism evidence="1 2">
    <name type="scientific">Marivita hallyeonensis</name>
    <dbReference type="NCBI Taxonomy" id="996342"/>
    <lineage>
        <taxon>Bacteria</taxon>
        <taxon>Pseudomonadati</taxon>
        <taxon>Pseudomonadota</taxon>
        <taxon>Alphaproteobacteria</taxon>
        <taxon>Rhodobacterales</taxon>
        <taxon>Roseobacteraceae</taxon>
        <taxon>Marivita</taxon>
    </lineage>
</organism>
<dbReference type="STRING" id="996342.SAMN05443551_1663"/>
<dbReference type="RefSeq" id="WP_072777031.1">
    <property type="nucleotide sequence ID" value="NZ_FQXC01000002.1"/>
</dbReference>
<dbReference type="EMBL" id="FQXC01000002">
    <property type="protein sequence ID" value="SHH22680.1"/>
    <property type="molecule type" value="Genomic_DNA"/>
</dbReference>
<dbReference type="Gene3D" id="1.10.600.10">
    <property type="entry name" value="Farnesyl Diphosphate Synthase"/>
    <property type="match status" value="1"/>
</dbReference>
<dbReference type="Proteomes" id="UP000184221">
    <property type="component" value="Unassembled WGS sequence"/>
</dbReference>
<protein>
    <submittedName>
        <fullName evidence="1">Phytoene/squalene synthetase</fullName>
    </submittedName>
</protein>
<dbReference type="InterPro" id="IPR008949">
    <property type="entry name" value="Isoprenoid_synthase_dom_sf"/>
</dbReference>
<evidence type="ECO:0000313" key="2">
    <source>
        <dbReference type="Proteomes" id="UP000184221"/>
    </source>
</evidence>
<dbReference type="InterPro" id="IPR002060">
    <property type="entry name" value="Squ/phyt_synthse"/>
</dbReference>
<reference evidence="1 2" key="1">
    <citation type="submission" date="2016-11" db="EMBL/GenBank/DDBJ databases">
        <authorList>
            <person name="Jaros S."/>
            <person name="Januszkiewicz K."/>
            <person name="Wedrychowicz H."/>
        </authorList>
    </citation>
    <scope>NUCLEOTIDE SEQUENCE [LARGE SCALE GENOMIC DNA]</scope>
    <source>
        <strain evidence="1 2">DSM 29431</strain>
    </source>
</reference>
<name>A0A1M5R9A8_9RHOB</name>
<dbReference type="OrthoDB" id="9814909at2"/>
<dbReference type="Pfam" id="PF00494">
    <property type="entry name" value="SQS_PSY"/>
    <property type="match status" value="1"/>
</dbReference>
<keyword evidence="2" id="KW-1185">Reference proteome</keyword>
<dbReference type="SUPFAM" id="SSF48576">
    <property type="entry name" value="Terpenoid synthases"/>
    <property type="match status" value="1"/>
</dbReference>
<sequence length="258" mass="28043">MSFDSDLTACAQLVERGDPDRFAATMAAPVGARKVLFPIYAFNVEVSRAPWVTQEVLIAEMRLQWWTDALDEIASGGVVRRHEVVTSLAHVLDAEAANTLKNVVKARLWDVYRDPFEDQAAFSKYLEDTAGSLFLAAAQALSGEMPKALKDLGFASGLAQFLRAVPELERLGRIPLVDGRSDAVKALATDGLSRLADARRARGAVPPVARPVGLAAWQAGPILKQVQADPQRVANGTLGTAEAYKKGRLMWQAFTGRW</sequence>